<evidence type="ECO:0000313" key="4">
    <source>
        <dbReference type="Proteomes" id="UP000077412"/>
    </source>
</evidence>
<evidence type="ECO:0000256" key="2">
    <source>
        <dbReference type="ARBA" id="ARBA00022801"/>
    </source>
</evidence>
<dbReference type="CDD" id="cd02588">
    <property type="entry name" value="HAD_L2-DEX"/>
    <property type="match status" value="1"/>
</dbReference>
<dbReference type="RefSeq" id="WP_066288224.1">
    <property type="nucleotide sequence ID" value="NZ_CP016761.1"/>
</dbReference>
<dbReference type="PANTHER" id="PTHR43316">
    <property type="entry name" value="HYDROLASE, HALOACID DELAHOGENASE-RELATED"/>
    <property type="match status" value="1"/>
</dbReference>
<dbReference type="Pfam" id="PF00702">
    <property type="entry name" value="Hydrolase"/>
    <property type="match status" value="1"/>
</dbReference>
<keyword evidence="4" id="KW-1185">Reference proteome</keyword>
<dbReference type="SFLD" id="SFLDG01135">
    <property type="entry name" value="C1.5.6:_HAD__Beta-PGM__Phospha"/>
    <property type="match status" value="1"/>
</dbReference>
<organism evidence="3 4">
    <name type="scientific">Fictibacillus arsenicus</name>
    <dbReference type="NCBI Taxonomy" id="255247"/>
    <lineage>
        <taxon>Bacteria</taxon>
        <taxon>Bacillati</taxon>
        <taxon>Bacillota</taxon>
        <taxon>Bacilli</taxon>
        <taxon>Bacillales</taxon>
        <taxon>Fictibacillaceae</taxon>
        <taxon>Fictibacillus</taxon>
    </lineage>
</organism>
<gene>
    <name evidence="3" type="ORF">ABE41_007325</name>
</gene>
<protein>
    <submittedName>
        <fullName evidence="3">Haloacid dehalogenase, type II</fullName>
    </submittedName>
</protein>
<accession>A0A1B1Z2U5</accession>
<dbReference type="NCBIfam" id="TIGR01549">
    <property type="entry name" value="HAD-SF-IA-v1"/>
    <property type="match status" value="1"/>
</dbReference>
<dbReference type="AlphaFoldDB" id="A0A1B1Z2U5"/>
<dbReference type="Gene3D" id="1.10.150.240">
    <property type="entry name" value="Putative phosphatase, domain 2"/>
    <property type="match status" value="1"/>
</dbReference>
<evidence type="ECO:0000256" key="1">
    <source>
        <dbReference type="ARBA" id="ARBA00008106"/>
    </source>
</evidence>
<comment type="similarity">
    <text evidence="1">Belongs to the HAD-like hydrolase superfamily. S-2-haloalkanoic acid dehalogenase family.</text>
</comment>
<dbReference type="GO" id="GO:0019120">
    <property type="term" value="F:hydrolase activity, acting on acid halide bonds, in C-halide compounds"/>
    <property type="evidence" value="ECO:0007669"/>
    <property type="project" value="InterPro"/>
</dbReference>
<dbReference type="STRING" id="255247.ABE41_007325"/>
<dbReference type="InterPro" id="IPR023198">
    <property type="entry name" value="PGP-like_dom2"/>
</dbReference>
<dbReference type="SFLD" id="SFLDS00003">
    <property type="entry name" value="Haloacid_Dehalogenase"/>
    <property type="match status" value="1"/>
</dbReference>
<dbReference type="InterPro" id="IPR023214">
    <property type="entry name" value="HAD_sf"/>
</dbReference>
<proteinExistence type="inferred from homology"/>
<dbReference type="Gene3D" id="3.40.50.1000">
    <property type="entry name" value="HAD superfamily/HAD-like"/>
    <property type="match status" value="1"/>
</dbReference>
<dbReference type="OrthoDB" id="264363at2"/>
<reference evidence="3 4" key="1">
    <citation type="submission" date="2016-08" db="EMBL/GenBank/DDBJ databases">
        <title>Complete genome sequence of Fictibacillus arsenicus G25-54, a strain with toxicity to nematodes and a potential arsenic-resistance activity.</title>
        <authorList>
            <person name="Zheng Z."/>
        </authorList>
    </citation>
    <scope>NUCLEOTIDE SEQUENCE [LARGE SCALE GENOMIC DNA]</scope>
    <source>
        <strain evidence="3 4">G25-54</strain>
    </source>
</reference>
<dbReference type="SFLD" id="SFLDF00045">
    <property type="entry name" value="2-haloacid_dehalogenase"/>
    <property type="match status" value="1"/>
</dbReference>
<dbReference type="PANTHER" id="PTHR43316:SF3">
    <property type="entry name" value="HALOACID DEHALOGENASE, TYPE II (AFU_ORTHOLOGUE AFUA_2G07750)-RELATED"/>
    <property type="match status" value="1"/>
</dbReference>
<dbReference type="InterPro" id="IPR006328">
    <property type="entry name" value="2-HAD"/>
</dbReference>
<dbReference type="SUPFAM" id="SSF56784">
    <property type="entry name" value="HAD-like"/>
    <property type="match status" value="1"/>
</dbReference>
<sequence>MTIKAYVYDAYGTLFDVYSVSVKAESEFNGFGKKISELWRKKQVEYFMIHQLTGNYKPFSEVTRNALLYTLKNLSLQINEDALNSLMQSYLELEVYEEVHATLENLQNQNKKQIIFSNGTYEMLNPLIEKRELNHLLNVLSVDDVKQYKPAPAAYKHALETLGVEPHEVLFMSSNFWDITGASSFGFKTAWINRAGHEIDELGIKPDYIYKDLKGLLE</sequence>
<evidence type="ECO:0000313" key="3">
    <source>
        <dbReference type="EMBL" id="ANX11815.1"/>
    </source>
</evidence>
<name>A0A1B1Z2U5_9BACL</name>
<dbReference type="InterPro" id="IPR036412">
    <property type="entry name" value="HAD-like_sf"/>
</dbReference>
<dbReference type="EMBL" id="CP016761">
    <property type="protein sequence ID" value="ANX11815.1"/>
    <property type="molecule type" value="Genomic_DNA"/>
</dbReference>
<dbReference type="NCBIfam" id="TIGR01493">
    <property type="entry name" value="HAD-SF-IA-v2"/>
    <property type="match status" value="1"/>
</dbReference>
<dbReference type="InterPro" id="IPR006439">
    <property type="entry name" value="HAD-SF_hydro_IA"/>
</dbReference>
<dbReference type="NCBIfam" id="TIGR01428">
    <property type="entry name" value="HAD_type_II"/>
    <property type="match status" value="1"/>
</dbReference>
<dbReference type="NCBIfam" id="TIGR01509">
    <property type="entry name" value="HAD-SF-IA-v3"/>
    <property type="match status" value="1"/>
</dbReference>
<dbReference type="PRINTS" id="PR00413">
    <property type="entry name" value="HADHALOGNASE"/>
</dbReference>
<dbReference type="KEGG" id="far:ABE41_007325"/>
<keyword evidence="2" id="KW-0378">Hydrolase</keyword>
<dbReference type="InterPro" id="IPR051540">
    <property type="entry name" value="S-2-haloacid_dehalogenase"/>
</dbReference>
<dbReference type="Proteomes" id="UP000077412">
    <property type="component" value="Chromosome"/>
</dbReference>
<dbReference type="SFLD" id="SFLDG01129">
    <property type="entry name" value="C1.5:_HAD__Beta-PGM__Phosphata"/>
    <property type="match status" value="1"/>
</dbReference>